<reference evidence="1 2" key="1">
    <citation type="submission" date="2022-10" db="EMBL/GenBank/DDBJ databases">
        <title>Identification of biosynthetic pathway for the production of the potent trypsin inhibitor radiosumin.</title>
        <authorList>
            <person name="Fewer D.P."/>
            <person name="Delbaje E."/>
            <person name="Ouyang X."/>
            <person name="Agostino P.D."/>
            <person name="Wahlsten M."/>
            <person name="Jokela J."/>
            <person name="Permi P."/>
            <person name="Haapaniemi E."/>
            <person name="Koistinen H."/>
        </authorList>
    </citation>
    <scope>NUCLEOTIDE SEQUENCE [LARGE SCALE GENOMIC DNA]</scope>
    <source>
        <strain evidence="1 2">NIES-515</strain>
    </source>
</reference>
<name>A0ABT3AWT1_9CYAN</name>
<dbReference type="Pfam" id="PF11583">
    <property type="entry name" value="AurF"/>
    <property type="match status" value="1"/>
</dbReference>
<comment type="caution">
    <text evidence="1">The sequence shown here is derived from an EMBL/GenBank/DDBJ whole genome shotgun (WGS) entry which is preliminary data.</text>
</comment>
<gene>
    <name evidence="1" type="ORF">OGM63_08590</name>
</gene>
<keyword evidence="2" id="KW-1185">Reference proteome</keyword>
<accession>A0ABT3AWT1</accession>
<dbReference type="InterPro" id="IPR025859">
    <property type="entry name" value="AurF/CmlI"/>
</dbReference>
<evidence type="ECO:0000313" key="1">
    <source>
        <dbReference type="EMBL" id="MCV3213582.1"/>
    </source>
</evidence>
<proteinExistence type="predicted"/>
<dbReference type="RefSeq" id="WP_263745100.1">
    <property type="nucleotide sequence ID" value="NZ_JAOWRF010000134.1"/>
</dbReference>
<organism evidence="1 2">
    <name type="scientific">Plectonema radiosum NIES-515</name>
    <dbReference type="NCBI Taxonomy" id="2986073"/>
    <lineage>
        <taxon>Bacteria</taxon>
        <taxon>Bacillati</taxon>
        <taxon>Cyanobacteriota</taxon>
        <taxon>Cyanophyceae</taxon>
        <taxon>Oscillatoriophycideae</taxon>
        <taxon>Oscillatoriales</taxon>
        <taxon>Microcoleaceae</taxon>
        <taxon>Plectonema</taxon>
    </lineage>
</organism>
<dbReference type="Proteomes" id="UP001526143">
    <property type="component" value="Unassembled WGS sequence"/>
</dbReference>
<dbReference type="InterPro" id="IPR012348">
    <property type="entry name" value="RNR-like"/>
</dbReference>
<dbReference type="EMBL" id="JAOWRF010000134">
    <property type="protein sequence ID" value="MCV3213582.1"/>
    <property type="molecule type" value="Genomic_DNA"/>
</dbReference>
<dbReference type="Gene3D" id="1.10.620.20">
    <property type="entry name" value="Ribonucleotide Reductase, subunit A"/>
    <property type="match status" value="1"/>
</dbReference>
<sequence>MLTQIKAFEISDPVRKDYKSPFKRWDEISWIRSKTVRKDLIFGLPFSPELVPLVSHDKIAEDPNRFLRVLAYRLLTHLQFTTLLELNYVNPVCSTLAQGIAPISLNTAQRHDALRIYCDEGGHALFVEMLSSKVVETFHLDHTVVGRPQFDRILDQLLLENQNRISLNLIKLFFVTISETLVTKVLQAVPNDPQVASVVRDVIGDHAADEALHSVYFRDLFPLLWNHLSPYEQEEIGQLLPKLVWAFLGPCRESEYNILRHLGFKREEAQGILEEVYISKEVAERVKQAAQPTLKMFESSGVFSIYSTRQAFADYQLM</sequence>
<protein>
    <submittedName>
        <fullName evidence="1">Diiron oxygenase</fullName>
    </submittedName>
</protein>
<evidence type="ECO:0000313" key="2">
    <source>
        <dbReference type="Proteomes" id="UP001526143"/>
    </source>
</evidence>